<keyword evidence="2" id="KW-1185">Reference proteome</keyword>
<accession>A0A5C1AKR0</accession>
<reference evidence="2" key="1">
    <citation type="submission" date="2019-08" db="EMBL/GenBank/DDBJ databases">
        <title>Limnoglobus roseus gen. nov., sp. nov., a novel freshwater planctomycete with a giant genome from the family Gemmataceae.</title>
        <authorList>
            <person name="Kulichevskaya I.S."/>
            <person name="Naumoff D.G."/>
            <person name="Miroshnikov K."/>
            <person name="Ivanova A."/>
            <person name="Philippov D.A."/>
            <person name="Hakobyan A."/>
            <person name="Rijpstra I.C."/>
            <person name="Sinninghe Damste J.S."/>
            <person name="Liesack W."/>
            <person name="Dedysh S.N."/>
        </authorList>
    </citation>
    <scope>NUCLEOTIDE SEQUENCE [LARGE SCALE GENOMIC DNA]</scope>
    <source>
        <strain evidence="2">PX52</strain>
    </source>
</reference>
<dbReference type="EMBL" id="CP042425">
    <property type="protein sequence ID" value="QEL18783.1"/>
    <property type="molecule type" value="Genomic_DNA"/>
</dbReference>
<name>A0A5C1AKR0_9BACT</name>
<dbReference type="AlphaFoldDB" id="A0A5C1AKR0"/>
<evidence type="ECO:0000313" key="2">
    <source>
        <dbReference type="Proteomes" id="UP000324974"/>
    </source>
</evidence>
<organism evidence="1 2">
    <name type="scientific">Limnoglobus roseus</name>
    <dbReference type="NCBI Taxonomy" id="2598579"/>
    <lineage>
        <taxon>Bacteria</taxon>
        <taxon>Pseudomonadati</taxon>
        <taxon>Planctomycetota</taxon>
        <taxon>Planctomycetia</taxon>
        <taxon>Gemmatales</taxon>
        <taxon>Gemmataceae</taxon>
        <taxon>Limnoglobus</taxon>
    </lineage>
</organism>
<protein>
    <recommendedName>
        <fullName evidence="3">Phage ABA sandwich domain-containing protein</fullName>
    </recommendedName>
</protein>
<evidence type="ECO:0008006" key="3">
    <source>
        <dbReference type="Google" id="ProtNLM"/>
    </source>
</evidence>
<dbReference type="Proteomes" id="UP000324974">
    <property type="component" value="Chromosome"/>
</dbReference>
<gene>
    <name evidence="1" type="ORF">PX52LOC_05822</name>
</gene>
<sequence>MTALAQIALEFCRECMGWDAKPSTMYADSLMVLREGERQTWRYADLNAVMEAVGGWCDETESSLRIGYGYGRFFKGEWDVTIDTSVGGATYVNRSPCHALLAACVEANRERQAVHRETS</sequence>
<dbReference type="KEGG" id="lrs:PX52LOC_05822"/>
<evidence type="ECO:0000313" key="1">
    <source>
        <dbReference type="EMBL" id="QEL18783.1"/>
    </source>
</evidence>
<proteinExistence type="predicted"/>